<keyword evidence="3" id="KW-1185">Reference proteome</keyword>
<keyword evidence="1" id="KW-0732">Signal</keyword>
<sequence>MLAFKTMLATLTAVVALSTMAQADIDAHRGMLIDKRDDDCGIKDDCMTGDITCAAKCGKEDVGRALRSVCYLDVCFCGFSM</sequence>
<evidence type="ECO:0000313" key="3">
    <source>
        <dbReference type="Proteomes" id="UP000193560"/>
    </source>
</evidence>
<accession>A0A1X2IJ37</accession>
<evidence type="ECO:0000313" key="2">
    <source>
        <dbReference type="EMBL" id="ORZ17331.1"/>
    </source>
</evidence>
<evidence type="ECO:0008006" key="4">
    <source>
        <dbReference type="Google" id="ProtNLM"/>
    </source>
</evidence>
<feature type="signal peptide" evidence="1">
    <location>
        <begin position="1"/>
        <end position="23"/>
    </location>
</feature>
<gene>
    <name evidence="2" type="ORF">BCR42DRAFT_414401</name>
</gene>
<protein>
    <recommendedName>
        <fullName evidence="4">Invertebrate defensins family profile domain-containing protein</fullName>
    </recommendedName>
</protein>
<name>A0A1X2IJ37_9FUNG</name>
<dbReference type="AlphaFoldDB" id="A0A1X2IJ37"/>
<dbReference type="EMBL" id="MCGE01000010">
    <property type="protein sequence ID" value="ORZ17331.1"/>
    <property type="molecule type" value="Genomic_DNA"/>
</dbReference>
<feature type="chain" id="PRO_5012642954" description="Invertebrate defensins family profile domain-containing protein" evidence="1">
    <location>
        <begin position="24"/>
        <end position="81"/>
    </location>
</feature>
<proteinExistence type="predicted"/>
<dbReference type="Proteomes" id="UP000193560">
    <property type="component" value="Unassembled WGS sequence"/>
</dbReference>
<organism evidence="2 3">
    <name type="scientific">Absidia repens</name>
    <dbReference type="NCBI Taxonomy" id="90262"/>
    <lineage>
        <taxon>Eukaryota</taxon>
        <taxon>Fungi</taxon>
        <taxon>Fungi incertae sedis</taxon>
        <taxon>Mucoromycota</taxon>
        <taxon>Mucoromycotina</taxon>
        <taxon>Mucoromycetes</taxon>
        <taxon>Mucorales</taxon>
        <taxon>Cunninghamellaceae</taxon>
        <taxon>Absidia</taxon>
    </lineage>
</organism>
<evidence type="ECO:0000256" key="1">
    <source>
        <dbReference type="SAM" id="SignalP"/>
    </source>
</evidence>
<reference evidence="2 3" key="1">
    <citation type="submission" date="2016-07" db="EMBL/GenBank/DDBJ databases">
        <title>Pervasive Adenine N6-methylation of Active Genes in Fungi.</title>
        <authorList>
            <consortium name="DOE Joint Genome Institute"/>
            <person name="Mondo S.J."/>
            <person name="Dannebaum R.O."/>
            <person name="Kuo R.C."/>
            <person name="Labutti K."/>
            <person name="Haridas S."/>
            <person name="Kuo A."/>
            <person name="Salamov A."/>
            <person name="Ahrendt S.R."/>
            <person name="Lipzen A."/>
            <person name="Sullivan W."/>
            <person name="Andreopoulos W.B."/>
            <person name="Clum A."/>
            <person name="Lindquist E."/>
            <person name="Daum C."/>
            <person name="Ramamoorthy G.K."/>
            <person name="Gryganskyi A."/>
            <person name="Culley D."/>
            <person name="Magnuson J.K."/>
            <person name="James T.Y."/>
            <person name="O'Malley M.A."/>
            <person name="Stajich J.E."/>
            <person name="Spatafora J.W."/>
            <person name="Visel A."/>
            <person name="Grigoriev I.V."/>
        </authorList>
    </citation>
    <scope>NUCLEOTIDE SEQUENCE [LARGE SCALE GENOMIC DNA]</scope>
    <source>
        <strain evidence="2 3">NRRL 1336</strain>
    </source>
</reference>
<comment type="caution">
    <text evidence="2">The sequence shown here is derived from an EMBL/GenBank/DDBJ whole genome shotgun (WGS) entry which is preliminary data.</text>
</comment>
<dbReference type="OrthoDB" id="10561903at2759"/>